<feature type="transmembrane region" description="Helical" evidence="10">
    <location>
        <begin position="193"/>
        <end position="212"/>
    </location>
</feature>
<dbReference type="CDD" id="cd18601">
    <property type="entry name" value="ABC_6TM_MRP4_D2_like"/>
    <property type="match status" value="1"/>
</dbReference>
<dbReference type="PROSITE" id="PS50929">
    <property type="entry name" value="ABC_TM1F"/>
    <property type="match status" value="2"/>
</dbReference>
<dbReference type="FunFam" id="3.40.50.300:FF:001726">
    <property type="entry name" value="Multidrug resistance-associated protein 4"/>
    <property type="match status" value="1"/>
</dbReference>
<feature type="transmembrane region" description="Helical" evidence="10">
    <location>
        <begin position="165"/>
        <end position="187"/>
    </location>
</feature>
<comment type="subcellular location">
    <subcellularLocation>
        <location evidence="1">Membrane</location>
        <topology evidence="1">Multi-pass membrane protein</topology>
    </subcellularLocation>
</comment>
<dbReference type="InterPro" id="IPR017871">
    <property type="entry name" value="ABC_transporter-like_CS"/>
</dbReference>
<evidence type="ECO:0000313" key="14">
    <source>
        <dbReference type="EnsemblMetazoa" id="CapteP212470"/>
    </source>
</evidence>
<feature type="transmembrane region" description="Helical" evidence="10">
    <location>
        <begin position="631"/>
        <end position="652"/>
    </location>
</feature>
<evidence type="ECO:0000256" key="5">
    <source>
        <dbReference type="ARBA" id="ARBA00022741"/>
    </source>
</evidence>
<feature type="transmembrane region" description="Helical" evidence="10">
    <location>
        <begin position="93"/>
        <end position="116"/>
    </location>
</feature>
<dbReference type="Pfam" id="PF00005">
    <property type="entry name" value="ABC_tran"/>
    <property type="match status" value="2"/>
</dbReference>
<dbReference type="PANTHER" id="PTHR24223">
    <property type="entry name" value="ATP-BINDING CASSETTE SUB-FAMILY C"/>
    <property type="match status" value="1"/>
</dbReference>
<dbReference type="PROSITE" id="PS00211">
    <property type="entry name" value="ABC_TRANSPORTER_1"/>
    <property type="match status" value="2"/>
</dbReference>
<dbReference type="InterPro" id="IPR003593">
    <property type="entry name" value="AAA+_ATPase"/>
</dbReference>
<dbReference type="FunCoup" id="R7TZG5">
    <property type="interactions" value="369"/>
</dbReference>
<dbReference type="Gene3D" id="1.20.1560.10">
    <property type="entry name" value="ABC transporter type 1, transmembrane domain"/>
    <property type="match status" value="2"/>
</dbReference>
<dbReference type="Gene3D" id="3.40.50.300">
    <property type="entry name" value="P-loop containing nucleotide triphosphate hydrolases"/>
    <property type="match status" value="2"/>
</dbReference>
<evidence type="ECO:0000313" key="15">
    <source>
        <dbReference type="Proteomes" id="UP000014760"/>
    </source>
</evidence>
<evidence type="ECO:0000256" key="4">
    <source>
        <dbReference type="ARBA" id="ARBA00022692"/>
    </source>
</evidence>
<feature type="domain" description="ABC transporter" evidence="11">
    <location>
        <begin position="980"/>
        <end position="1213"/>
    </location>
</feature>
<dbReference type="AlphaFoldDB" id="R7TZG5"/>
<keyword evidence="8 10" id="KW-0472">Membrane</keyword>
<evidence type="ECO:0000256" key="10">
    <source>
        <dbReference type="SAM" id="Phobius"/>
    </source>
</evidence>
<keyword evidence="4 10" id="KW-0812">Transmembrane</keyword>
<dbReference type="InterPro" id="IPR027417">
    <property type="entry name" value="P-loop_NTPase"/>
</dbReference>
<dbReference type="PANTHER" id="PTHR24223:SF456">
    <property type="entry name" value="MULTIDRUG RESISTANCE-ASSOCIATED PROTEIN LETHAL(2)03659"/>
    <property type="match status" value="1"/>
</dbReference>
<dbReference type="FunFam" id="3.40.50.300:FF:000163">
    <property type="entry name" value="Multidrug resistance-associated protein member 4"/>
    <property type="match status" value="1"/>
</dbReference>
<feature type="transmembrane region" description="Helical" evidence="10">
    <location>
        <begin position="914"/>
        <end position="934"/>
    </location>
</feature>
<dbReference type="Pfam" id="PF00664">
    <property type="entry name" value="ABC_membrane"/>
    <property type="match status" value="2"/>
</dbReference>
<dbReference type="OMA" id="WLSFWPR"/>
<accession>R7TZG5</accession>
<gene>
    <name evidence="13" type="ORF">CAPTEDRAFT_212470</name>
</gene>
<dbReference type="EMBL" id="AMQN01010213">
    <property type="status" value="NOT_ANNOTATED_CDS"/>
    <property type="molecule type" value="Genomic_DNA"/>
</dbReference>
<dbReference type="EMBL" id="KB307289">
    <property type="protein sequence ID" value="ELT99037.1"/>
    <property type="molecule type" value="Genomic_DNA"/>
</dbReference>
<feature type="domain" description="ABC transporter" evidence="11">
    <location>
        <begin position="327"/>
        <end position="552"/>
    </location>
</feature>
<dbReference type="EnsemblMetazoa" id="CapteT212470">
    <property type="protein sequence ID" value="CapteP212470"/>
    <property type="gene ID" value="CapteG212470"/>
</dbReference>
<feature type="region of interest" description="Disordered" evidence="9">
    <location>
        <begin position="1237"/>
        <end position="1258"/>
    </location>
</feature>
<evidence type="ECO:0000256" key="2">
    <source>
        <dbReference type="ARBA" id="ARBA00009726"/>
    </source>
</evidence>
<keyword evidence="3" id="KW-0813">Transport</keyword>
<dbReference type="CDD" id="cd03250">
    <property type="entry name" value="ABCC_MRP_domain1"/>
    <property type="match status" value="1"/>
</dbReference>
<organism evidence="13">
    <name type="scientific">Capitella teleta</name>
    <name type="common">Polychaete worm</name>
    <dbReference type="NCBI Taxonomy" id="283909"/>
    <lineage>
        <taxon>Eukaryota</taxon>
        <taxon>Metazoa</taxon>
        <taxon>Spiralia</taxon>
        <taxon>Lophotrochozoa</taxon>
        <taxon>Annelida</taxon>
        <taxon>Polychaeta</taxon>
        <taxon>Sedentaria</taxon>
        <taxon>Scolecida</taxon>
        <taxon>Capitellidae</taxon>
        <taxon>Capitella</taxon>
    </lineage>
</organism>
<dbReference type="InterPro" id="IPR047083">
    <property type="entry name" value="ABCC4_TMD2"/>
</dbReference>
<dbReference type="OrthoDB" id="6500128at2759"/>
<comment type="similarity">
    <text evidence="2">Belongs to the ABC transporter superfamily. ABCC family. Conjugate transporter (TC 3.A.1.208) subfamily.</text>
</comment>
<dbReference type="Proteomes" id="UP000014760">
    <property type="component" value="Unassembled WGS sequence"/>
</dbReference>
<dbReference type="InterPro" id="IPR050173">
    <property type="entry name" value="ABC_transporter_C-like"/>
</dbReference>
<dbReference type="InterPro" id="IPR003439">
    <property type="entry name" value="ABC_transporter-like_ATP-bd"/>
</dbReference>
<dbReference type="GO" id="GO:0140359">
    <property type="term" value="F:ABC-type transporter activity"/>
    <property type="evidence" value="ECO:0007669"/>
    <property type="project" value="InterPro"/>
</dbReference>
<keyword evidence="5" id="KW-0547">Nucleotide-binding</keyword>
<evidence type="ECO:0000259" key="12">
    <source>
        <dbReference type="PROSITE" id="PS50929"/>
    </source>
</evidence>
<keyword evidence="7 10" id="KW-1133">Transmembrane helix</keyword>
<dbReference type="EMBL" id="AMQN01010212">
    <property type="status" value="NOT_ANNOTATED_CDS"/>
    <property type="molecule type" value="Genomic_DNA"/>
</dbReference>
<dbReference type="FunFam" id="1.20.1560.10:FF:000014">
    <property type="entry name" value="Multidrug resistance-associated protein member 4"/>
    <property type="match status" value="1"/>
</dbReference>
<dbReference type="CDD" id="cd03244">
    <property type="entry name" value="ABCC_MRP_domain2"/>
    <property type="match status" value="1"/>
</dbReference>
<dbReference type="GO" id="GO:0016887">
    <property type="term" value="F:ATP hydrolysis activity"/>
    <property type="evidence" value="ECO:0007669"/>
    <property type="project" value="InterPro"/>
</dbReference>
<dbReference type="InterPro" id="IPR036640">
    <property type="entry name" value="ABC1_TM_sf"/>
</dbReference>
<feature type="transmembrane region" description="Helical" evidence="10">
    <location>
        <begin position="889"/>
        <end position="908"/>
    </location>
</feature>
<evidence type="ECO:0000256" key="6">
    <source>
        <dbReference type="ARBA" id="ARBA00022840"/>
    </source>
</evidence>
<feature type="domain" description="ABC transmembrane type-1" evidence="12">
    <location>
        <begin position="702"/>
        <end position="942"/>
    </location>
</feature>
<dbReference type="STRING" id="283909.R7TZG5"/>
<reference evidence="14" key="3">
    <citation type="submission" date="2015-06" db="UniProtKB">
        <authorList>
            <consortium name="EnsemblMetazoa"/>
        </authorList>
    </citation>
    <scope>IDENTIFICATION</scope>
</reference>
<evidence type="ECO:0000259" key="11">
    <source>
        <dbReference type="PROSITE" id="PS50893"/>
    </source>
</evidence>
<dbReference type="InterPro" id="IPR011527">
    <property type="entry name" value="ABC1_TM_dom"/>
</dbReference>
<dbReference type="SMART" id="SM00382">
    <property type="entry name" value="AAA"/>
    <property type="match status" value="2"/>
</dbReference>
<dbReference type="SUPFAM" id="SSF90123">
    <property type="entry name" value="ABC transporter transmembrane region"/>
    <property type="match status" value="2"/>
</dbReference>
<reference evidence="13 15" key="2">
    <citation type="journal article" date="2013" name="Nature">
        <title>Insights into bilaterian evolution from three spiralian genomes.</title>
        <authorList>
            <person name="Simakov O."/>
            <person name="Marletaz F."/>
            <person name="Cho S.J."/>
            <person name="Edsinger-Gonzales E."/>
            <person name="Havlak P."/>
            <person name="Hellsten U."/>
            <person name="Kuo D.H."/>
            <person name="Larsson T."/>
            <person name="Lv J."/>
            <person name="Arendt D."/>
            <person name="Savage R."/>
            <person name="Osoegawa K."/>
            <person name="de Jong P."/>
            <person name="Grimwood J."/>
            <person name="Chapman J.A."/>
            <person name="Shapiro H."/>
            <person name="Aerts A."/>
            <person name="Otillar R.P."/>
            <person name="Terry A.Y."/>
            <person name="Boore J.L."/>
            <person name="Grigoriev I.V."/>
            <person name="Lindberg D.R."/>
            <person name="Seaver E.C."/>
            <person name="Weisblat D.A."/>
            <person name="Putnam N.H."/>
            <person name="Rokhsar D.S."/>
        </authorList>
    </citation>
    <scope>NUCLEOTIDE SEQUENCE</scope>
    <source>
        <strain evidence="13 15">I ESC-2004</strain>
    </source>
</reference>
<keyword evidence="6" id="KW-0067">ATP-binding</keyword>
<evidence type="ECO:0000256" key="3">
    <source>
        <dbReference type="ARBA" id="ARBA00022448"/>
    </source>
</evidence>
<dbReference type="SUPFAM" id="SSF52540">
    <property type="entry name" value="P-loop containing nucleoside triphosphate hydrolases"/>
    <property type="match status" value="2"/>
</dbReference>
<sequence>MQETQRYLRPNPLEKASLPSMATWWWVRDIFRIGNKKDLDLDDLYEVMDVDKSATVTEKLQREQSLLVIQPLLLGGLLRYFRHNSDVGMQEAYLYAMGVGLCAIGLTFVHHPYFFLGNRLGMWMRLSACSLMYKKALRLSNHTLTKVSAGHIINRMTNDVVRFDLCPLFIHFLWIGPLQILAVMAILWVKLGPSSLCGFALLFLLVPLQFFFSRLFSILRRKTAIHTDERVSVMSEILNGVRIIKMYCWEKPFGDLVDNVRNFILDGRSLTTELVFVTIALYNPVRLVITLYWAWGVSLLSEARVSTSRIQEFLLMEEKEDSNPSLIQPKDRPPPAECKEANSLPTLNNLSFDVSAGELMVVVGPVAAGKSSLLMALLGELPLTEGKVKVNGKVAYASQQPWIFSASIRQNIVFGAEFDAKRYEMALQASALKRDLEILEHGDRTLVGDRGVSLSGGQKARVALARAIYFDADIYLLDDPLSAVDTSVGKHIMEKCICGALSEKPRILVTHQIQYLARADKILVLKDGEVVNVGTYEELTAQGIDFESLMEEPEAGEEPKEDHMPEIMLPHSIEAQSVENMSLRPIGSTMTIDTIGSEVKAEYVAPVQNEEQSKKGSLSWKLYLQYFRTGVGIFGLMIFVLLNLSAHVAYILCDWWLAIWARQSEEHLFVIEQQRILTEQGGNTSSNVTSNPIPRLDNQYNLGIFAAITLTCTFLGVLRSLDVFHILVTASRNIHNEMFACIIRCPSRFFDVNPVGRILNRFSKDIGLLDDQLPITMYDFIQCLLTVLGVVLVTCIVNPWVFIAVLPLGVVFFLLRRYYLNTSRDIKRVEGATRSPVLSHLTSTVHGLHTVRAYGVQETFEQEFYRHQDLHTSAWFLFLASARWFGFQLDLLCAFFITAVAMTSVVSAKVLDGGLVGLSVSSALTLMGMFQWAVRQSAEVENLMTSVERVKEYCQLESEAPLESAEDKKPSDSWPQEGVLEAENLSLHYDKESPAVLKNLNFKINAQEKVGIVGRTGAGKSSLIGILFRMTEPEGTLRIDGLDIQGIGLHDLRSKISMIPQDPMLFNGTVRKNLDPFSQHPDEMLWQALGEVQLKVAVKDLAHGLDSLVSEGGVNFSVGQRQLLCLARAILVHNRILVIDEATANVDPRTDALIQETIRVKFRQCTVLTVAHRLHTIVDSDRVLVLSHGEILEFDEPAVLLSNTTSAFYKMAAQTGETELTRLIEIADSAQERKLELRTEDTDNSFDSVPMKDGNPLA</sequence>
<name>R7TZG5_CAPTE</name>
<evidence type="ECO:0000256" key="1">
    <source>
        <dbReference type="ARBA" id="ARBA00004141"/>
    </source>
</evidence>
<dbReference type="GO" id="GO:0016020">
    <property type="term" value="C:membrane"/>
    <property type="evidence" value="ECO:0007669"/>
    <property type="project" value="UniProtKB-SubCell"/>
</dbReference>
<evidence type="ECO:0000256" key="9">
    <source>
        <dbReference type="SAM" id="MobiDB-lite"/>
    </source>
</evidence>
<dbReference type="GO" id="GO:0005524">
    <property type="term" value="F:ATP binding"/>
    <property type="evidence" value="ECO:0007669"/>
    <property type="project" value="UniProtKB-KW"/>
</dbReference>
<dbReference type="PROSITE" id="PS50893">
    <property type="entry name" value="ABC_TRANSPORTER_2"/>
    <property type="match status" value="2"/>
</dbReference>
<dbReference type="HOGENOM" id="CLU_000604_27_1_1"/>
<feature type="domain" description="ABC transmembrane type-1" evidence="12">
    <location>
        <begin position="66"/>
        <end position="262"/>
    </location>
</feature>
<reference evidence="15" key="1">
    <citation type="submission" date="2012-12" db="EMBL/GenBank/DDBJ databases">
        <authorList>
            <person name="Hellsten U."/>
            <person name="Grimwood J."/>
            <person name="Chapman J.A."/>
            <person name="Shapiro H."/>
            <person name="Aerts A."/>
            <person name="Otillar R.P."/>
            <person name="Terry A.Y."/>
            <person name="Boore J.L."/>
            <person name="Simakov O."/>
            <person name="Marletaz F."/>
            <person name="Cho S.-J."/>
            <person name="Edsinger-Gonzales E."/>
            <person name="Havlak P."/>
            <person name="Kuo D.-H."/>
            <person name="Larsson T."/>
            <person name="Lv J."/>
            <person name="Arendt D."/>
            <person name="Savage R."/>
            <person name="Osoegawa K."/>
            <person name="de Jong P."/>
            <person name="Lindberg D.R."/>
            <person name="Seaver E.C."/>
            <person name="Weisblat D.A."/>
            <person name="Putnam N.H."/>
            <person name="Grigoriev I.V."/>
            <person name="Rokhsar D.S."/>
        </authorList>
    </citation>
    <scope>NUCLEOTIDE SEQUENCE</scope>
    <source>
        <strain evidence="15">I ESC-2004</strain>
    </source>
</reference>
<keyword evidence="15" id="KW-1185">Reference proteome</keyword>
<evidence type="ECO:0000256" key="8">
    <source>
        <dbReference type="ARBA" id="ARBA00023136"/>
    </source>
</evidence>
<dbReference type="PROSITE" id="PS50007">
    <property type="entry name" value="PIPLC_X_DOMAIN"/>
    <property type="match status" value="1"/>
</dbReference>
<protein>
    <submittedName>
        <fullName evidence="13 14">Uncharacterized protein</fullName>
    </submittedName>
</protein>
<proteinExistence type="inferred from homology"/>
<evidence type="ECO:0000313" key="13">
    <source>
        <dbReference type="EMBL" id="ELT99037.1"/>
    </source>
</evidence>
<evidence type="ECO:0000256" key="7">
    <source>
        <dbReference type="ARBA" id="ARBA00022989"/>
    </source>
</evidence>